<protein>
    <submittedName>
        <fullName evidence="1">Uncharacterized protein</fullName>
    </submittedName>
</protein>
<dbReference type="InterPro" id="IPR002347">
    <property type="entry name" value="SDR_fam"/>
</dbReference>
<dbReference type="Proteomes" id="UP001229421">
    <property type="component" value="Unassembled WGS sequence"/>
</dbReference>
<dbReference type="InterPro" id="IPR020904">
    <property type="entry name" value="Sc_DH/Rdtase_CS"/>
</dbReference>
<dbReference type="PRINTS" id="PR00080">
    <property type="entry name" value="SDRFAMILY"/>
</dbReference>
<evidence type="ECO:0000313" key="1">
    <source>
        <dbReference type="EMBL" id="KAK1420731.1"/>
    </source>
</evidence>
<accession>A0AAD8KGN6</accession>
<dbReference type="PANTHER" id="PTHR44375">
    <property type="entry name" value="BETA-KETOACYL-ACP REDUCTASE-LIKE PROTEIN-RELATED"/>
    <property type="match status" value="1"/>
</dbReference>
<organism evidence="1 2">
    <name type="scientific">Tagetes erecta</name>
    <name type="common">African marigold</name>
    <dbReference type="NCBI Taxonomy" id="13708"/>
    <lineage>
        <taxon>Eukaryota</taxon>
        <taxon>Viridiplantae</taxon>
        <taxon>Streptophyta</taxon>
        <taxon>Embryophyta</taxon>
        <taxon>Tracheophyta</taxon>
        <taxon>Spermatophyta</taxon>
        <taxon>Magnoliopsida</taxon>
        <taxon>eudicotyledons</taxon>
        <taxon>Gunneridae</taxon>
        <taxon>Pentapetalae</taxon>
        <taxon>asterids</taxon>
        <taxon>campanulids</taxon>
        <taxon>Asterales</taxon>
        <taxon>Asteraceae</taxon>
        <taxon>Asteroideae</taxon>
        <taxon>Heliantheae alliance</taxon>
        <taxon>Tageteae</taxon>
        <taxon>Tagetes</taxon>
    </lineage>
</organism>
<proteinExistence type="predicted"/>
<dbReference type="PRINTS" id="PR00081">
    <property type="entry name" value="GDHRDH"/>
</dbReference>
<reference evidence="1" key="1">
    <citation type="journal article" date="2023" name="bioRxiv">
        <title>Improved chromosome-level genome assembly for marigold (Tagetes erecta).</title>
        <authorList>
            <person name="Jiang F."/>
            <person name="Yuan L."/>
            <person name="Wang S."/>
            <person name="Wang H."/>
            <person name="Xu D."/>
            <person name="Wang A."/>
            <person name="Fan W."/>
        </authorList>
    </citation>
    <scope>NUCLEOTIDE SEQUENCE</scope>
    <source>
        <strain evidence="1">WSJ</strain>
        <tissue evidence="1">Leaf</tissue>
    </source>
</reference>
<dbReference type="CDD" id="cd05233">
    <property type="entry name" value="SDR_c"/>
    <property type="match status" value="1"/>
</dbReference>
<dbReference type="PROSITE" id="PS00061">
    <property type="entry name" value="ADH_SHORT"/>
    <property type="match status" value="1"/>
</dbReference>
<dbReference type="EMBL" id="JAUHHV010000006">
    <property type="protein sequence ID" value="KAK1420731.1"/>
    <property type="molecule type" value="Genomic_DNA"/>
</dbReference>
<dbReference type="Pfam" id="PF13561">
    <property type="entry name" value="adh_short_C2"/>
    <property type="match status" value="1"/>
</dbReference>
<dbReference type="InterPro" id="IPR036291">
    <property type="entry name" value="NAD(P)-bd_dom_sf"/>
</dbReference>
<dbReference type="PANTHER" id="PTHR44375:SF4">
    <property type="entry name" value="3-OXOACYL-[ACYL-CARRIER-PROTEIN] REDUCTASE"/>
    <property type="match status" value="1"/>
</dbReference>
<gene>
    <name evidence="1" type="ORF">QVD17_22558</name>
</gene>
<dbReference type="SUPFAM" id="SSF51735">
    <property type="entry name" value="NAD(P)-binding Rossmann-fold domains"/>
    <property type="match status" value="1"/>
</dbReference>
<keyword evidence="2" id="KW-1185">Reference proteome</keyword>
<dbReference type="Gene3D" id="3.40.50.720">
    <property type="entry name" value="NAD(P)-binding Rossmann-like Domain"/>
    <property type="match status" value="1"/>
</dbReference>
<name>A0AAD8KGN6_TARER</name>
<comment type="caution">
    <text evidence="1">The sequence shown here is derived from an EMBL/GenBank/DDBJ whole genome shotgun (WGS) entry which is preliminary data.</text>
</comment>
<sequence length="259" mass="27775">MGDHTASSDFMPWDDLSGKVVMVTGASSGIGREFCIDRSGKSWLQNCCGSTAGRSPSVFIANAPAVEASIKTAWDAFGRIDVLINNAGIRGNVLSSLELSEEEWNNTIRTNLTGTWLVSKYVCSYMRDASQGGSVINISSISGVGRSEYHGALAYSSSKAGVVTLTKAMAMEMGAFNINVNCICPGLFRSEITENLIKTDRLSKVVKKIIPLRTLSTVDPALTQLVRYLIHDSSKYINGNVFIVDGGTTLPGVPLYSSL</sequence>
<evidence type="ECO:0000313" key="2">
    <source>
        <dbReference type="Proteomes" id="UP001229421"/>
    </source>
</evidence>
<dbReference type="AlphaFoldDB" id="A0AAD8KGN6"/>